<dbReference type="GO" id="GO:0005737">
    <property type="term" value="C:cytoplasm"/>
    <property type="evidence" value="ECO:0007669"/>
    <property type="project" value="TreeGrafter"/>
</dbReference>
<dbReference type="InterPro" id="IPR012677">
    <property type="entry name" value="Nucleotide-bd_a/b_plait_sf"/>
</dbReference>
<dbReference type="GO" id="GO:0061574">
    <property type="term" value="C:ASAP complex"/>
    <property type="evidence" value="ECO:0007669"/>
    <property type="project" value="TreeGrafter"/>
</dbReference>
<dbReference type="Pfam" id="PF00076">
    <property type="entry name" value="RRM_1"/>
    <property type="match status" value="1"/>
</dbReference>
<gene>
    <name evidence="4" type="ORF">Celaphus_00013575</name>
</gene>
<dbReference type="GO" id="GO:0003723">
    <property type="term" value="F:RNA binding"/>
    <property type="evidence" value="ECO:0007669"/>
    <property type="project" value="UniProtKB-KW"/>
</dbReference>
<dbReference type="SUPFAM" id="SSF54928">
    <property type="entry name" value="RNA-binding domain, RBD"/>
    <property type="match status" value="1"/>
</dbReference>
<evidence type="ECO:0000256" key="1">
    <source>
        <dbReference type="ARBA" id="ARBA00022884"/>
    </source>
</evidence>
<dbReference type="GO" id="GO:0005654">
    <property type="term" value="C:nucleoplasm"/>
    <property type="evidence" value="ECO:0007669"/>
    <property type="project" value="TreeGrafter"/>
</dbReference>
<proteinExistence type="predicted"/>
<dbReference type="EMBL" id="MKHE01000002">
    <property type="protein sequence ID" value="OWK17301.1"/>
    <property type="molecule type" value="Genomic_DNA"/>
</dbReference>
<evidence type="ECO:0000313" key="4">
    <source>
        <dbReference type="EMBL" id="OWK17301.1"/>
    </source>
</evidence>
<evidence type="ECO:0000256" key="2">
    <source>
        <dbReference type="SAM" id="MobiDB-lite"/>
    </source>
</evidence>
<feature type="region of interest" description="Disordered" evidence="2">
    <location>
        <begin position="1"/>
        <end position="131"/>
    </location>
</feature>
<comment type="caution">
    <text evidence="4">The sequence shown here is derived from an EMBL/GenBank/DDBJ whole genome shotgun (WGS) entry which is preliminary data.</text>
</comment>
<reference evidence="4 5" key="1">
    <citation type="journal article" date="2018" name="Mol. Genet. Genomics">
        <title>The red deer Cervus elaphus genome CerEla1.0: sequencing, annotating, genes, and chromosomes.</title>
        <authorList>
            <person name="Bana N.A."/>
            <person name="Nyiri A."/>
            <person name="Nagy J."/>
            <person name="Frank K."/>
            <person name="Nagy T."/>
            <person name="Steger V."/>
            <person name="Schiller M."/>
            <person name="Lakatos P."/>
            <person name="Sugar L."/>
            <person name="Horn P."/>
            <person name="Barta E."/>
            <person name="Orosz L."/>
        </authorList>
    </citation>
    <scope>NUCLEOTIDE SEQUENCE [LARGE SCALE GENOMIC DNA]</scope>
    <source>
        <strain evidence="4">Hungarian</strain>
    </source>
</reference>
<feature type="domain" description="RRM" evidence="3">
    <location>
        <begin position="114"/>
        <end position="167"/>
    </location>
</feature>
<feature type="compositionally biased region" description="Basic and acidic residues" evidence="2">
    <location>
        <begin position="108"/>
        <end position="125"/>
    </location>
</feature>
<dbReference type="Gene3D" id="3.30.70.330">
    <property type="match status" value="1"/>
</dbReference>
<dbReference type="InterPro" id="IPR000504">
    <property type="entry name" value="RRM_dom"/>
</dbReference>
<keyword evidence="5" id="KW-1185">Reference proteome</keyword>
<evidence type="ECO:0000313" key="5">
    <source>
        <dbReference type="Proteomes" id="UP000242450"/>
    </source>
</evidence>
<evidence type="ECO:0000259" key="3">
    <source>
        <dbReference type="Pfam" id="PF00076"/>
    </source>
</evidence>
<dbReference type="OrthoDB" id="252020at2759"/>
<dbReference type="PANTHER" id="PTHR15481:SF0">
    <property type="entry name" value="LD23870P-RELATED"/>
    <property type="match status" value="1"/>
</dbReference>
<sequence length="169" mass="18042">MAADAALNTSEGRTDFSGVKKMSSLGVKENDNKSSTRPPPPTKRKGCSDEKSKDDSKEKGASKETLQHAPRAALLPGADRTAGGIPVPNGNHPREKERTGKGSRSPKSTKEHTGRLTRNVPKDHVGTSLSSFGKINKGCTLIYLKGYACVQFETPDEAQKALEHTDGGQ</sequence>
<organism evidence="4 5">
    <name type="scientific">Cervus elaphus hippelaphus</name>
    <name type="common">European red deer</name>
    <dbReference type="NCBI Taxonomy" id="46360"/>
    <lineage>
        <taxon>Eukaryota</taxon>
        <taxon>Metazoa</taxon>
        <taxon>Chordata</taxon>
        <taxon>Craniata</taxon>
        <taxon>Vertebrata</taxon>
        <taxon>Euteleostomi</taxon>
        <taxon>Mammalia</taxon>
        <taxon>Eutheria</taxon>
        <taxon>Laurasiatheria</taxon>
        <taxon>Artiodactyla</taxon>
        <taxon>Ruminantia</taxon>
        <taxon>Pecora</taxon>
        <taxon>Cervidae</taxon>
        <taxon>Cervinae</taxon>
        <taxon>Cervus</taxon>
    </lineage>
</organism>
<feature type="compositionally biased region" description="Basic and acidic residues" evidence="2">
    <location>
        <begin position="46"/>
        <end position="66"/>
    </location>
</feature>
<dbReference type="Proteomes" id="UP000242450">
    <property type="component" value="Chromosome 2"/>
</dbReference>
<name>A0A212DGJ1_CEREH</name>
<keyword evidence="1" id="KW-0694">RNA-binding</keyword>
<dbReference type="AlphaFoldDB" id="A0A212DGJ1"/>
<dbReference type="GO" id="GO:0000398">
    <property type="term" value="P:mRNA splicing, via spliceosome"/>
    <property type="evidence" value="ECO:0007669"/>
    <property type="project" value="TreeGrafter"/>
</dbReference>
<dbReference type="InterPro" id="IPR035979">
    <property type="entry name" value="RBD_domain_sf"/>
</dbReference>
<protein>
    <recommendedName>
        <fullName evidence="3">RRM domain-containing protein</fullName>
    </recommendedName>
</protein>
<dbReference type="PANTHER" id="PTHR15481">
    <property type="entry name" value="RIBONUCLEIC ACID BINDING PROTEIN S1"/>
    <property type="match status" value="1"/>
</dbReference>
<accession>A0A212DGJ1</accession>
<feature type="non-terminal residue" evidence="4">
    <location>
        <position position="169"/>
    </location>
</feature>